<comment type="caution">
    <text evidence="3">The sequence shown here is derived from an EMBL/GenBank/DDBJ whole genome shotgun (WGS) entry which is preliminary data.</text>
</comment>
<dbReference type="Proteomes" id="UP000270927">
    <property type="component" value="Unassembled WGS sequence"/>
</dbReference>
<reference evidence="3 4" key="1">
    <citation type="submission" date="2018-09" db="EMBL/GenBank/DDBJ databases">
        <title>Comparative Genomics of Wolbachia-Cardinium Dual Endosymbiosis in a Plant-Parasitic Nematode.</title>
        <authorList>
            <person name="Brown A.M.V."/>
            <person name="Wasala S.K."/>
            <person name="Howe D.K."/>
            <person name="Peetz A.B."/>
            <person name="Zasada I.A."/>
            <person name="Denver D.R."/>
        </authorList>
    </citation>
    <scope>NUCLEOTIDE SEQUENCE [LARGE SCALE GENOMIC DNA]</scope>
    <source>
        <strain evidence="3 4">Pp_1</strain>
    </source>
</reference>
<proteinExistence type="predicted"/>
<dbReference type="EMBL" id="RARA01000024">
    <property type="protein sequence ID" value="ROT47330.1"/>
    <property type="molecule type" value="Genomic_DNA"/>
</dbReference>
<evidence type="ECO:0000256" key="1">
    <source>
        <dbReference type="SAM" id="MobiDB-lite"/>
    </source>
</evidence>
<feature type="signal peptide" evidence="2">
    <location>
        <begin position="1"/>
        <end position="25"/>
    </location>
</feature>
<dbReference type="PROSITE" id="PS51257">
    <property type="entry name" value="PROKAR_LIPOPROTEIN"/>
    <property type="match status" value="1"/>
</dbReference>
<evidence type="ECO:0000313" key="3">
    <source>
        <dbReference type="EMBL" id="ROT47330.1"/>
    </source>
</evidence>
<feature type="chain" id="PRO_5017958768" evidence="2">
    <location>
        <begin position="26"/>
        <end position="219"/>
    </location>
</feature>
<keyword evidence="4" id="KW-1185">Reference proteome</keyword>
<accession>A0A3N2QBZ9</accession>
<sequence>MNIFMIKLRVTLSATLAISSFFFLSGLSGCGDEKSERGLYTHPQGHPVRDTSPVPEKQIANVKPLHFDRDTSPVPEKQIANVKPLHFDKDNPDQACLKILLYADRKEISNKIKSNPVLLNSYRNYMGCDPTGEDIGNCLLAASVFFTEADRLVIELGKKATHPAFEVMLDFRAFIANKLALRYKVNLDAPVDQYALECWNAFKNDLKQLTTVISKIMNV</sequence>
<name>A0A3N2QBZ9_9BACT</name>
<keyword evidence="2" id="KW-0732">Signal</keyword>
<dbReference type="AlphaFoldDB" id="A0A3N2QBZ9"/>
<evidence type="ECO:0000256" key="2">
    <source>
        <dbReference type="SAM" id="SignalP"/>
    </source>
</evidence>
<dbReference type="RefSeq" id="WP_123662842.1">
    <property type="nucleotide sequence ID" value="NZ_RARA01000024.1"/>
</dbReference>
<evidence type="ECO:0000313" key="4">
    <source>
        <dbReference type="Proteomes" id="UP000270927"/>
    </source>
</evidence>
<feature type="region of interest" description="Disordered" evidence="1">
    <location>
        <begin position="35"/>
        <end position="54"/>
    </location>
</feature>
<protein>
    <submittedName>
        <fullName evidence="3">Uncharacterized protein</fullName>
    </submittedName>
</protein>
<gene>
    <name evidence="3" type="ORF">EDM02_02725</name>
</gene>
<organism evidence="3 4">
    <name type="scientific">Candidatus Cardinium hertigii</name>
    <dbReference type="NCBI Taxonomy" id="247481"/>
    <lineage>
        <taxon>Bacteria</taxon>
        <taxon>Pseudomonadati</taxon>
        <taxon>Bacteroidota</taxon>
        <taxon>Cytophagia</taxon>
        <taxon>Cytophagales</taxon>
        <taxon>Amoebophilaceae</taxon>
        <taxon>Candidatus Cardinium</taxon>
    </lineage>
</organism>